<feature type="non-terminal residue" evidence="2">
    <location>
        <position position="1"/>
    </location>
</feature>
<evidence type="ECO:0000256" key="1">
    <source>
        <dbReference type="SAM" id="MobiDB-lite"/>
    </source>
</evidence>
<dbReference type="AlphaFoldDB" id="A0A6J4KW58"/>
<name>A0A6J4KW58_9HYPH</name>
<gene>
    <name evidence="2" type="ORF">AVDCRST_MAG90-720</name>
</gene>
<feature type="compositionally biased region" description="Basic and acidic residues" evidence="1">
    <location>
        <begin position="47"/>
        <end position="60"/>
    </location>
</feature>
<accession>A0A6J4KW58</accession>
<feature type="compositionally biased region" description="Basic residues" evidence="1">
    <location>
        <begin position="18"/>
        <end position="29"/>
    </location>
</feature>
<proteinExistence type="predicted"/>
<keyword evidence="2" id="KW-0378">Hydrolase</keyword>
<feature type="region of interest" description="Disordered" evidence="1">
    <location>
        <begin position="1"/>
        <end position="60"/>
    </location>
</feature>
<sequence length="60" mass="6749">PHGRGGLLLHAGEPAGRLHLHRQRRHGRRPPPEIRLQRPGHPLRRVAVGEDHRDRDGGAL</sequence>
<dbReference type="GO" id="GO:0016787">
    <property type="term" value="F:hydrolase activity"/>
    <property type="evidence" value="ECO:0007669"/>
    <property type="project" value="UniProtKB-KW"/>
</dbReference>
<reference evidence="2" key="1">
    <citation type="submission" date="2020-02" db="EMBL/GenBank/DDBJ databases">
        <authorList>
            <person name="Meier V. D."/>
        </authorList>
    </citation>
    <scope>NUCLEOTIDE SEQUENCE</scope>
    <source>
        <strain evidence="2">AVDCRST_MAG90</strain>
    </source>
</reference>
<evidence type="ECO:0000313" key="2">
    <source>
        <dbReference type="EMBL" id="CAA9315546.1"/>
    </source>
</evidence>
<organism evidence="2">
    <name type="scientific">uncultured Microvirga sp</name>
    <dbReference type="NCBI Taxonomy" id="412392"/>
    <lineage>
        <taxon>Bacteria</taxon>
        <taxon>Pseudomonadati</taxon>
        <taxon>Pseudomonadota</taxon>
        <taxon>Alphaproteobacteria</taxon>
        <taxon>Hyphomicrobiales</taxon>
        <taxon>Methylobacteriaceae</taxon>
        <taxon>Microvirga</taxon>
        <taxon>environmental samples</taxon>
    </lineage>
</organism>
<protein>
    <submittedName>
        <fullName evidence="2">Amidohydrolase family protein</fullName>
    </submittedName>
</protein>
<feature type="non-terminal residue" evidence="2">
    <location>
        <position position="60"/>
    </location>
</feature>
<dbReference type="EMBL" id="CADCUC010000139">
    <property type="protein sequence ID" value="CAA9315546.1"/>
    <property type="molecule type" value="Genomic_DNA"/>
</dbReference>